<dbReference type="RefSeq" id="WP_139940617.1">
    <property type="nucleotide sequence ID" value="NZ_JBHSYP010000027.1"/>
</dbReference>
<dbReference type="Gene3D" id="2.40.50.100">
    <property type="match status" value="1"/>
</dbReference>
<name>A0A501PJ99_9PROT</name>
<dbReference type="OrthoDB" id="7363068at2"/>
<dbReference type="PROSITE" id="PS00189">
    <property type="entry name" value="LIPOYL"/>
    <property type="match status" value="1"/>
</dbReference>
<evidence type="ECO:0000256" key="1">
    <source>
        <dbReference type="ARBA" id="ARBA00001938"/>
    </source>
</evidence>
<proteinExistence type="predicted"/>
<dbReference type="SUPFAM" id="SSF51230">
    <property type="entry name" value="Single hybrid motif"/>
    <property type="match status" value="1"/>
</dbReference>
<gene>
    <name evidence="4" type="ORF">FIV46_09135</name>
</gene>
<accession>A0A501PJ99</accession>
<keyword evidence="2" id="KW-0450">Lipoyl</keyword>
<dbReference type="InterPro" id="IPR000089">
    <property type="entry name" value="Biotin_lipoyl"/>
</dbReference>
<dbReference type="Pfam" id="PF00364">
    <property type="entry name" value="Biotin_lipoyl"/>
    <property type="match status" value="1"/>
</dbReference>
<evidence type="ECO:0000313" key="4">
    <source>
        <dbReference type="EMBL" id="TPD60207.1"/>
    </source>
</evidence>
<protein>
    <submittedName>
        <fullName evidence="4">Biotin attachment protein</fullName>
    </submittedName>
</protein>
<organism evidence="4 5">
    <name type="scientific">Emcibacter nanhaiensis</name>
    <dbReference type="NCBI Taxonomy" id="1505037"/>
    <lineage>
        <taxon>Bacteria</taxon>
        <taxon>Pseudomonadati</taxon>
        <taxon>Pseudomonadota</taxon>
        <taxon>Alphaproteobacteria</taxon>
        <taxon>Emcibacterales</taxon>
        <taxon>Emcibacteraceae</taxon>
        <taxon>Emcibacter</taxon>
    </lineage>
</organism>
<dbReference type="Proteomes" id="UP000319148">
    <property type="component" value="Unassembled WGS sequence"/>
</dbReference>
<sequence>MSEIKIDEDLWDEDTEGVITAWLFDDGDSVSAGDVVAEVMVEKIQHEVEAPAGGTLSIKVAAEEAVNKGDVIGELS</sequence>
<keyword evidence="5" id="KW-1185">Reference proteome</keyword>
<dbReference type="PROSITE" id="PS50968">
    <property type="entry name" value="BIOTINYL_LIPOYL"/>
    <property type="match status" value="1"/>
</dbReference>
<dbReference type="InterPro" id="IPR003016">
    <property type="entry name" value="2-oxoA_DH_lipoyl-BS"/>
</dbReference>
<dbReference type="InterPro" id="IPR011053">
    <property type="entry name" value="Single_hybrid_motif"/>
</dbReference>
<dbReference type="EMBL" id="VFIY01000008">
    <property type="protein sequence ID" value="TPD60207.1"/>
    <property type="molecule type" value="Genomic_DNA"/>
</dbReference>
<dbReference type="CDD" id="cd06849">
    <property type="entry name" value="lipoyl_domain"/>
    <property type="match status" value="1"/>
</dbReference>
<comment type="cofactor">
    <cofactor evidence="1">
        <name>(R)-lipoate</name>
        <dbReference type="ChEBI" id="CHEBI:83088"/>
    </cofactor>
</comment>
<reference evidence="5" key="1">
    <citation type="submission" date="2019-06" db="EMBL/GenBank/DDBJ databases">
        <title>The complete genome of Emcibacter congregatus ZYLT.</title>
        <authorList>
            <person name="Zhao Z."/>
        </authorList>
    </citation>
    <scope>NUCLEOTIDE SEQUENCE [LARGE SCALE GENOMIC DNA]</scope>
    <source>
        <strain evidence="5">MCCC 1A06723</strain>
    </source>
</reference>
<feature type="domain" description="Lipoyl-binding" evidence="3">
    <location>
        <begin position="1"/>
        <end position="76"/>
    </location>
</feature>
<comment type="caution">
    <text evidence="4">The sequence shown here is derived from an EMBL/GenBank/DDBJ whole genome shotgun (WGS) entry which is preliminary data.</text>
</comment>
<dbReference type="AlphaFoldDB" id="A0A501PJ99"/>
<evidence type="ECO:0000313" key="5">
    <source>
        <dbReference type="Proteomes" id="UP000319148"/>
    </source>
</evidence>
<evidence type="ECO:0000259" key="3">
    <source>
        <dbReference type="PROSITE" id="PS50968"/>
    </source>
</evidence>
<evidence type="ECO:0000256" key="2">
    <source>
        <dbReference type="ARBA" id="ARBA00022823"/>
    </source>
</evidence>